<protein>
    <submittedName>
        <fullName evidence="2">Uncharacterized protein</fullName>
    </submittedName>
</protein>
<reference evidence="2 3" key="1">
    <citation type="submission" date="2019-01" db="EMBL/GenBank/DDBJ databases">
        <authorList>
            <person name="Sayadi A."/>
        </authorList>
    </citation>
    <scope>NUCLEOTIDE SEQUENCE [LARGE SCALE GENOMIC DNA]</scope>
</reference>
<dbReference type="Proteomes" id="UP000410492">
    <property type="component" value="Unassembled WGS sequence"/>
</dbReference>
<feature type="compositionally biased region" description="Basic and acidic residues" evidence="1">
    <location>
        <begin position="482"/>
        <end position="493"/>
    </location>
</feature>
<keyword evidence="3" id="KW-1185">Reference proteome</keyword>
<proteinExistence type="predicted"/>
<feature type="region of interest" description="Disordered" evidence="1">
    <location>
        <begin position="9"/>
        <end position="28"/>
    </location>
</feature>
<dbReference type="OrthoDB" id="6753773at2759"/>
<accession>A0A653BLF1</accession>
<feature type="region of interest" description="Disordered" evidence="1">
    <location>
        <begin position="482"/>
        <end position="512"/>
    </location>
</feature>
<name>A0A653BLF1_CALMS</name>
<gene>
    <name evidence="2" type="ORF">CALMAC_LOCUS1832</name>
</gene>
<evidence type="ECO:0000256" key="1">
    <source>
        <dbReference type="SAM" id="MobiDB-lite"/>
    </source>
</evidence>
<evidence type="ECO:0000313" key="2">
    <source>
        <dbReference type="EMBL" id="VEN36125.1"/>
    </source>
</evidence>
<organism evidence="2 3">
    <name type="scientific">Callosobruchus maculatus</name>
    <name type="common">Southern cowpea weevil</name>
    <name type="synonym">Pulse bruchid</name>
    <dbReference type="NCBI Taxonomy" id="64391"/>
    <lineage>
        <taxon>Eukaryota</taxon>
        <taxon>Metazoa</taxon>
        <taxon>Ecdysozoa</taxon>
        <taxon>Arthropoda</taxon>
        <taxon>Hexapoda</taxon>
        <taxon>Insecta</taxon>
        <taxon>Pterygota</taxon>
        <taxon>Neoptera</taxon>
        <taxon>Endopterygota</taxon>
        <taxon>Coleoptera</taxon>
        <taxon>Polyphaga</taxon>
        <taxon>Cucujiformia</taxon>
        <taxon>Chrysomeloidea</taxon>
        <taxon>Chrysomelidae</taxon>
        <taxon>Bruchinae</taxon>
        <taxon>Bruchini</taxon>
        <taxon>Callosobruchus</taxon>
    </lineage>
</organism>
<feature type="compositionally biased region" description="Basic and acidic residues" evidence="1">
    <location>
        <begin position="366"/>
        <end position="383"/>
    </location>
</feature>
<dbReference type="EMBL" id="CAACVG010002169">
    <property type="protein sequence ID" value="VEN36125.1"/>
    <property type="molecule type" value="Genomic_DNA"/>
</dbReference>
<evidence type="ECO:0000313" key="3">
    <source>
        <dbReference type="Proteomes" id="UP000410492"/>
    </source>
</evidence>
<feature type="region of interest" description="Disordered" evidence="1">
    <location>
        <begin position="236"/>
        <end position="294"/>
    </location>
</feature>
<dbReference type="AlphaFoldDB" id="A0A653BLF1"/>
<feature type="region of interest" description="Disordered" evidence="1">
    <location>
        <begin position="125"/>
        <end position="149"/>
    </location>
</feature>
<feature type="region of interest" description="Disordered" evidence="1">
    <location>
        <begin position="366"/>
        <end position="396"/>
    </location>
</feature>
<sequence>MSGMIHKMIASDEDTIRRDSSNSDTGNINQRFKKCVRKGDIVCFTNEENIHMANKPNKHAPTKAALDQPKSVERMSSGESLYKTFTFAQSANEEDTEKCIAFWKSVMEKNLQPVKCSIIEDKEYQPKDDVEDEPSKCEKQSDSKTKIEETKQEVNIEEQIDEKLKLVHKEYRNMWDKAIKQIQKQKLDKIKLLRKSRCKMCDVLNTRFDEDVCGDEATIDKEIKDLNKWKSTARKKAYATGSSRGSRSQQEKPKQMSTKLKKAKEIRPTGANAAEDTEEQEILDDKPKKMKPPPDTNTYEFVDAIANKLQSGTYSEWRSNALKETCTCGYRICCCNTNPAVKGILSSSCLPFQPIPVVNIDKTTKKTDTRASLIDKKEPEKLPARSSLSRKSDELSNHKNAVKKALSLLIQCECSTESCDCEEEYQPLSRSKLPAEHWEIPPPPELHLPAQKRSSIEIYKERLSSSEMNLAKSISDHAGRFKEDEGSKYKSDNSEGGLADYGSNIPPSVDNNGQEIFAKTVDEGESQMSVKKTVSLASQDCGCSTESCDCFVAKEVNR</sequence>